<sequence length="264" mass="30390">MNNNLIYMPPKFICKSLDFLVNKYNYLFNKGDIIAGKIFSIESSGILVDIGAKLVGYVPLKEISLYHISSFKKKINFYETREFYILNHNKENHQLILSICYIEYLKAWERIKQLYLEDISLNTTIIKQHKSGLAVNIEGVIGFVPNTHIIAKADDFIIGDKISLKFLAINEPNNYLILSHRRLIIQNYYNNLKIGQTIEGIIKDIKTYGLFIKIGDITGLLHISEINKKYSEKLSNCFKIGNSIIVRIIHIDPKQGRIALSTLY</sequence>
<dbReference type="GO" id="GO:0006412">
    <property type="term" value="P:translation"/>
    <property type="evidence" value="ECO:0007669"/>
    <property type="project" value="TreeGrafter"/>
</dbReference>
<geneLocation type="chloroplast" evidence="7"/>
<evidence type="ECO:0000313" key="7">
    <source>
        <dbReference type="EMBL" id="ARO90638.1"/>
    </source>
</evidence>
<dbReference type="GO" id="GO:0003729">
    <property type="term" value="F:mRNA binding"/>
    <property type="evidence" value="ECO:0007669"/>
    <property type="project" value="TreeGrafter"/>
</dbReference>
<dbReference type="FunFam" id="2.40.50.140:FF:000103">
    <property type="entry name" value="protein RRP5 homolog"/>
    <property type="match status" value="1"/>
</dbReference>
<dbReference type="SMART" id="SM00316">
    <property type="entry name" value="S1"/>
    <property type="match status" value="3"/>
</dbReference>
<organism evidence="7">
    <name type="scientific">Boldia erythrosiphon</name>
    <dbReference type="NCBI Taxonomy" id="74908"/>
    <lineage>
        <taxon>Eukaryota</taxon>
        <taxon>Rhodophyta</taxon>
        <taxon>Compsopogonophyceae</taxon>
        <taxon>Compsopogonales</taxon>
        <taxon>Boldiaceae</taxon>
        <taxon>Boldia</taxon>
    </lineage>
</organism>
<feature type="domain" description="S1 motif" evidence="6">
    <location>
        <begin position="195"/>
        <end position="263"/>
    </location>
</feature>
<keyword evidence="2 7" id="KW-0689">Ribosomal protein</keyword>
<dbReference type="GO" id="GO:1990904">
    <property type="term" value="C:ribonucleoprotein complex"/>
    <property type="evidence" value="ECO:0007669"/>
    <property type="project" value="UniProtKB-KW"/>
</dbReference>
<dbReference type="PROSITE" id="PS50126">
    <property type="entry name" value="S1"/>
    <property type="match status" value="3"/>
</dbReference>
<dbReference type="InterPro" id="IPR012340">
    <property type="entry name" value="NA-bd_OB-fold"/>
</dbReference>
<dbReference type="GeneID" id="32891456"/>
<feature type="domain" description="S1 motif" evidence="6">
    <location>
        <begin position="118"/>
        <end position="181"/>
    </location>
</feature>
<dbReference type="SUPFAM" id="SSF50249">
    <property type="entry name" value="Nucleic acid-binding proteins"/>
    <property type="match status" value="3"/>
</dbReference>
<keyword evidence="7" id="KW-0934">Plastid</keyword>
<keyword evidence="7" id="KW-0150">Chloroplast</keyword>
<keyword evidence="3" id="KW-0687">Ribonucleoprotein</keyword>
<evidence type="ECO:0000256" key="2">
    <source>
        <dbReference type="ARBA" id="ARBA00022980"/>
    </source>
</evidence>
<dbReference type="AlphaFoldDB" id="A0A1Y9TLX8"/>
<evidence type="ECO:0000256" key="5">
    <source>
        <dbReference type="ARBA" id="ARBA00081784"/>
    </source>
</evidence>
<dbReference type="GO" id="GO:0003735">
    <property type="term" value="F:structural constituent of ribosome"/>
    <property type="evidence" value="ECO:0007669"/>
    <property type="project" value="TreeGrafter"/>
</dbReference>
<dbReference type="PANTHER" id="PTHR10724:SF7">
    <property type="entry name" value="SMALL RIBOSOMAL SUBUNIT PROTEIN BS1C"/>
    <property type="match status" value="1"/>
</dbReference>
<evidence type="ECO:0000256" key="4">
    <source>
        <dbReference type="ARBA" id="ARBA00069232"/>
    </source>
</evidence>
<dbReference type="InterPro" id="IPR050437">
    <property type="entry name" value="Ribos_protein_bS1-like"/>
</dbReference>
<evidence type="ECO:0000259" key="6">
    <source>
        <dbReference type="PROSITE" id="PS50126"/>
    </source>
</evidence>
<reference evidence="7" key="1">
    <citation type="submission" date="2017-03" db="EMBL/GenBank/DDBJ databases">
        <title>The new red algal subphylum Proteorhodophytina comprises the largest and most divergent plastid genomes known.</title>
        <authorList>
            <person name="Munoz-Gomez S.A."/>
            <person name="Mejia-Franco F.G."/>
            <person name="Durnin K."/>
            <person name="Morgan C."/>
            <person name="Grisdale C.J."/>
            <person name="Archibald J.M."/>
            <person name="Slamovits C.H."/>
        </authorList>
    </citation>
    <scope>NUCLEOTIDE SEQUENCE</scope>
    <source>
        <strain evidence="7">UTEX LB2858</strain>
    </source>
</reference>
<feature type="domain" description="S1 motif" evidence="6">
    <location>
        <begin position="31"/>
        <end position="100"/>
    </location>
</feature>
<gene>
    <name evidence="7" type="primary">rps1</name>
</gene>
<dbReference type="PRINTS" id="PR00681">
    <property type="entry name" value="RIBOSOMALS1"/>
</dbReference>
<dbReference type="InterPro" id="IPR003029">
    <property type="entry name" value="S1_domain"/>
</dbReference>
<dbReference type="CDD" id="cd05687">
    <property type="entry name" value="S1_RPS1_repeat_ec1_hs1"/>
    <property type="match status" value="1"/>
</dbReference>
<proteinExistence type="inferred from homology"/>
<evidence type="ECO:0000256" key="1">
    <source>
        <dbReference type="ARBA" id="ARBA00006767"/>
    </source>
</evidence>
<evidence type="ECO:0000256" key="3">
    <source>
        <dbReference type="ARBA" id="ARBA00023274"/>
    </source>
</evidence>
<dbReference type="Pfam" id="PF00575">
    <property type="entry name" value="S1"/>
    <property type="match status" value="3"/>
</dbReference>
<comment type="similarity">
    <text evidence="1">Belongs to the bacterial ribosomal protein bS1 family.</text>
</comment>
<dbReference type="PANTHER" id="PTHR10724">
    <property type="entry name" value="30S RIBOSOMAL PROTEIN S1"/>
    <property type="match status" value="1"/>
</dbReference>
<protein>
    <recommendedName>
        <fullName evidence="4">Small ribosomal subunit protein bS1c</fullName>
    </recommendedName>
    <alternativeName>
        <fullName evidence="5">30S ribosomal protein S1, chloroplastic</fullName>
    </alternativeName>
</protein>
<dbReference type="InterPro" id="IPR035104">
    <property type="entry name" value="Ribosomal_protein_S1-like"/>
</dbReference>
<accession>A0A1Y9TLX8</accession>
<dbReference type="Gene3D" id="2.40.50.140">
    <property type="entry name" value="Nucleic acid-binding proteins"/>
    <property type="match status" value="3"/>
</dbReference>
<name>A0A1Y9TLX8_9RHOD</name>
<dbReference type="RefSeq" id="YP_009369950.1">
    <property type="nucleotide sequence ID" value="NC_034776.1"/>
</dbReference>
<dbReference type="GO" id="GO:0005840">
    <property type="term" value="C:ribosome"/>
    <property type="evidence" value="ECO:0007669"/>
    <property type="project" value="UniProtKB-KW"/>
</dbReference>
<dbReference type="EMBL" id="KY709208">
    <property type="protein sequence ID" value="ARO90638.1"/>
    <property type="molecule type" value="Genomic_DNA"/>
</dbReference>